<gene>
    <name evidence="8" type="ORF">CBR_g5716</name>
</gene>
<evidence type="ECO:0000256" key="7">
    <source>
        <dbReference type="ARBA" id="ARBA00023237"/>
    </source>
</evidence>
<keyword evidence="7" id="KW-0998">Cell outer membrane</keyword>
<reference evidence="8 9" key="1">
    <citation type="journal article" date="2018" name="Cell">
        <title>The Chara Genome: Secondary Complexity and Implications for Plant Terrestrialization.</title>
        <authorList>
            <person name="Nishiyama T."/>
            <person name="Sakayama H."/>
            <person name="Vries J.D."/>
            <person name="Buschmann H."/>
            <person name="Saint-Marcoux D."/>
            <person name="Ullrich K.K."/>
            <person name="Haas F.B."/>
            <person name="Vanderstraeten L."/>
            <person name="Becker D."/>
            <person name="Lang D."/>
            <person name="Vosolsobe S."/>
            <person name="Rombauts S."/>
            <person name="Wilhelmsson P.K.I."/>
            <person name="Janitza P."/>
            <person name="Kern R."/>
            <person name="Heyl A."/>
            <person name="Rumpler F."/>
            <person name="Villalobos L.I.A.C."/>
            <person name="Clay J.M."/>
            <person name="Skokan R."/>
            <person name="Toyoda A."/>
            <person name="Suzuki Y."/>
            <person name="Kagoshima H."/>
            <person name="Schijlen E."/>
            <person name="Tajeshwar N."/>
            <person name="Catarino B."/>
            <person name="Hetherington A.J."/>
            <person name="Saltykova A."/>
            <person name="Bonnot C."/>
            <person name="Breuninger H."/>
            <person name="Symeonidi A."/>
            <person name="Radhakrishnan G.V."/>
            <person name="Van Nieuwerburgh F."/>
            <person name="Deforce D."/>
            <person name="Chang C."/>
            <person name="Karol K.G."/>
            <person name="Hedrich R."/>
            <person name="Ulvskov P."/>
            <person name="Glockner G."/>
            <person name="Delwiche C.F."/>
            <person name="Petrasek J."/>
            <person name="Van de Peer Y."/>
            <person name="Friml J."/>
            <person name="Beilby M."/>
            <person name="Dolan L."/>
            <person name="Kohara Y."/>
            <person name="Sugano S."/>
            <person name="Fujiyama A."/>
            <person name="Delaux P.-M."/>
            <person name="Quint M."/>
            <person name="TheiBen G."/>
            <person name="Hagemann M."/>
            <person name="Harholt J."/>
            <person name="Dunand C."/>
            <person name="Zachgo S."/>
            <person name="Langdale J."/>
            <person name="Maumus F."/>
            <person name="Straeten D.V.D."/>
            <person name="Gould S.B."/>
            <person name="Rensing S.A."/>
        </authorList>
    </citation>
    <scope>NUCLEOTIDE SEQUENCE [LARGE SCALE GENOMIC DNA]</scope>
    <source>
        <strain evidence="8 9">S276</strain>
    </source>
</reference>
<dbReference type="Gramene" id="GBG70084">
    <property type="protein sequence ID" value="GBG70084"/>
    <property type="gene ID" value="CBR_g5716"/>
</dbReference>
<dbReference type="Gene3D" id="2.160.20.10">
    <property type="entry name" value="Single-stranded right-handed beta-helix, Pectin lyase-like"/>
    <property type="match status" value="1"/>
</dbReference>
<dbReference type="InterPro" id="IPR011050">
    <property type="entry name" value="Pectin_lyase_fold/virulence"/>
</dbReference>
<evidence type="ECO:0008006" key="10">
    <source>
        <dbReference type="Google" id="ProtNLM"/>
    </source>
</evidence>
<name>A0A388KJ52_CHABU</name>
<evidence type="ECO:0000256" key="4">
    <source>
        <dbReference type="ARBA" id="ARBA00022525"/>
    </source>
</evidence>
<organism evidence="8 9">
    <name type="scientific">Chara braunii</name>
    <name type="common">Braun's stonewort</name>
    <dbReference type="NCBI Taxonomy" id="69332"/>
    <lineage>
        <taxon>Eukaryota</taxon>
        <taxon>Viridiplantae</taxon>
        <taxon>Streptophyta</taxon>
        <taxon>Charophyceae</taxon>
        <taxon>Charales</taxon>
        <taxon>Characeae</taxon>
        <taxon>Chara</taxon>
    </lineage>
</organism>
<evidence type="ECO:0000256" key="2">
    <source>
        <dbReference type="ARBA" id="ARBA00004442"/>
    </source>
</evidence>
<evidence type="ECO:0000256" key="3">
    <source>
        <dbReference type="ARBA" id="ARBA00004613"/>
    </source>
</evidence>
<comment type="subcellular location">
    <subcellularLocation>
        <location evidence="1">Cell envelope</location>
    </subcellularLocation>
    <subcellularLocation>
        <location evidence="2">Cell outer membrane</location>
    </subcellularLocation>
    <subcellularLocation>
        <location evidence="3">Secreted</location>
    </subcellularLocation>
</comment>
<dbReference type="PANTHER" id="PTHR11319:SF35">
    <property type="entry name" value="OUTER MEMBRANE PROTEIN PMPC-RELATED"/>
    <property type="match status" value="1"/>
</dbReference>
<comment type="caution">
    <text evidence="8">The sequence shown here is derived from an EMBL/GenBank/DDBJ whole genome shotgun (WGS) entry which is preliminary data.</text>
</comment>
<dbReference type="EMBL" id="BFEA01000125">
    <property type="protein sequence ID" value="GBG70084.1"/>
    <property type="molecule type" value="Genomic_DNA"/>
</dbReference>
<evidence type="ECO:0000256" key="5">
    <source>
        <dbReference type="ARBA" id="ARBA00022729"/>
    </source>
</evidence>
<keyword evidence="4" id="KW-0964">Secreted</keyword>
<keyword evidence="6" id="KW-0472">Membrane</keyword>
<dbReference type="Pfam" id="PF02415">
    <property type="entry name" value="Chlam_PMP"/>
    <property type="match status" value="1"/>
</dbReference>
<evidence type="ECO:0000313" key="9">
    <source>
        <dbReference type="Proteomes" id="UP000265515"/>
    </source>
</evidence>
<evidence type="ECO:0000313" key="8">
    <source>
        <dbReference type="EMBL" id="GBG70084.1"/>
    </source>
</evidence>
<dbReference type="PANTHER" id="PTHR11319">
    <property type="entry name" value="G PROTEIN-COUPLED RECEPTOR-RELATED"/>
    <property type="match status" value="1"/>
</dbReference>
<dbReference type="SUPFAM" id="SSF51126">
    <property type="entry name" value="Pectin lyase-like"/>
    <property type="match status" value="1"/>
</dbReference>
<evidence type="ECO:0000256" key="1">
    <source>
        <dbReference type="ARBA" id="ARBA00004196"/>
    </source>
</evidence>
<proteinExistence type="predicted"/>
<accession>A0A388KJ52</accession>
<dbReference type="Proteomes" id="UP000265515">
    <property type="component" value="Unassembled WGS sequence"/>
</dbReference>
<sequence>MAVTRRAASVSTRGMLVTLLVVTVAAPLMTGTNGYGLTDFLAAYTDPRVNYHAVRGNVALRASFPPLNRSLTLVGRGPGGARPVLDGRSRYGGIVLEADKNLTLVNLEMRNFRSVQGGGAAVRARSSEKIVLDRCVFRNNRAAGNGGAVNLVGVDESITRCVFEMNRSGGDGGGLWSEDDGFASIRSCVFKKNQAASRGGGAAFRRRFTTDINGCSFDGNKASGMGGGAIWFSRTGARLYDTRFSSNVGGQRGGAVRFDGSEQGTVRFCRGNTYSGNSAKNASSDNIYVSIPNVDDGISCTFCPSIPARTVIDDNNNVNVTCRFC</sequence>
<protein>
    <recommendedName>
        <fullName evidence="10">Right handed beta helix domain-containing protein</fullName>
    </recommendedName>
</protein>
<keyword evidence="5" id="KW-0732">Signal</keyword>
<evidence type="ECO:0000256" key="6">
    <source>
        <dbReference type="ARBA" id="ARBA00023136"/>
    </source>
</evidence>
<dbReference type="InterPro" id="IPR003368">
    <property type="entry name" value="POMP_repeat"/>
</dbReference>
<dbReference type="InterPro" id="IPR012334">
    <property type="entry name" value="Pectin_lyas_fold"/>
</dbReference>
<dbReference type="AlphaFoldDB" id="A0A388KJ52"/>
<keyword evidence="9" id="KW-1185">Reference proteome</keyword>